<dbReference type="OrthoDB" id="9977361at2759"/>
<feature type="region of interest" description="Disordered" evidence="4">
    <location>
        <begin position="65"/>
        <end position="100"/>
    </location>
</feature>
<keyword evidence="1" id="KW-0677">Repeat</keyword>
<dbReference type="PROSITE" id="PS50297">
    <property type="entry name" value="ANK_REP_REGION"/>
    <property type="match status" value="1"/>
</dbReference>
<reference evidence="6" key="1">
    <citation type="submission" date="2021-02" db="EMBL/GenBank/DDBJ databases">
        <authorList>
            <person name="Nowell W R."/>
        </authorList>
    </citation>
    <scope>NUCLEOTIDE SEQUENCE</scope>
</reference>
<keyword evidence="5" id="KW-1133">Transmembrane helix</keyword>
<evidence type="ECO:0000256" key="2">
    <source>
        <dbReference type="ARBA" id="ARBA00023043"/>
    </source>
</evidence>
<accession>A0A813PVD1</accession>
<dbReference type="PROSITE" id="PS50088">
    <property type="entry name" value="ANK_REPEAT"/>
    <property type="match status" value="1"/>
</dbReference>
<feature type="compositionally biased region" description="Low complexity" evidence="4">
    <location>
        <begin position="78"/>
        <end position="100"/>
    </location>
</feature>
<dbReference type="Pfam" id="PF12796">
    <property type="entry name" value="Ank_2"/>
    <property type="match status" value="1"/>
</dbReference>
<keyword evidence="5" id="KW-0812">Transmembrane</keyword>
<feature type="repeat" description="ANK" evidence="3">
    <location>
        <begin position="145"/>
        <end position="171"/>
    </location>
</feature>
<dbReference type="PANTHER" id="PTHR24198:SF165">
    <property type="entry name" value="ANKYRIN REPEAT-CONTAINING PROTEIN-RELATED"/>
    <property type="match status" value="1"/>
</dbReference>
<evidence type="ECO:0008006" key="8">
    <source>
        <dbReference type="Google" id="ProtNLM"/>
    </source>
</evidence>
<dbReference type="SUPFAM" id="SSF48403">
    <property type="entry name" value="Ankyrin repeat"/>
    <property type="match status" value="1"/>
</dbReference>
<keyword evidence="2 3" id="KW-0040">ANK repeat</keyword>
<evidence type="ECO:0000313" key="6">
    <source>
        <dbReference type="EMBL" id="CAF0759497.1"/>
    </source>
</evidence>
<proteinExistence type="predicted"/>
<dbReference type="AlphaFoldDB" id="A0A813PVD1"/>
<dbReference type="InterPro" id="IPR036770">
    <property type="entry name" value="Ankyrin_rpt-contain_sf"/>
</dbReference>
<evidence type="ECO:0000256" key="4">
    <source>
        <dbReference type="SAM" id="MobiDB-lite"/>
    </source>
</evidence>
<sequence length="285" mass="32838">MPRVDEQLGDVKKNTTTRRRRRYFFLFISIVITSKMLTESNYRHRSHHHHNGGPVIAQHRTHYAPYQQPSHPTKLIPQPQHQQLQQQQQQQQQQQHPQQQLSELPLPKFDLHHAVRTNDVAGIVRLHSRLRQQPTVADTCLLDSNGHTPLYTAIDNGRLTMVDLLLHLGHNPYCISVARESALNVAIGYGRLDIIEYLLARGFPVDYPGFEDKTPLERAIECNQGSVVVTLLKHGADWRRYEERRKTGDKSLVEWAIAHEHPQVLGVLIDLYGDDESVFNQIGMM</sequence>
<dbReference type="Pfam" id="PF00023">
    <property type="entry name" value="Ank"/>
    <property type="match status" value="1"/>
</dbReference>
<dbReference type="SMART" id="SM00248">
    <property type="entry name" value="ANK"/>
    <property type="match status" value="4"/>
</dbReference>
<dbReference type="Gene3D" id="1.25.40.20">
    <property type="entry name" value="Ankyrin repeat-containing domain"/>
    <property type="match status" value="1"/>
</dbReference>
<gene>
    <name evidence="6" type="ORF">EDS130_LOCUS2734</name>
</gene>
<evidence type="ECO:0000256" key="5">
    <source>
        <dbReference type="SAM" id="Phobius"/>
    </source>
</evidence>
<organism evidence="6 7">
    <name type="scientific">Adineta ricciae</name>
    <name type="common">Rotifer</name>
    <dbReference type="NCBI Taxonomy" id="249248"/>
    <lineage>
        <taxon>Eukaryota</taxon>
        <taxon>Metazoa</taxon>
        <taxon>Spiralia</taxon>
        <taxon>Gnathifera</taxon>
        <taxon>Rotifera</taxon>
        <taxon>Eurotatoria</taxon>
        <taxon>Bdelloidea</taxon>
        <taxon>Adinetida</taxon>
        <taxon>Adinetidae</taxon>
        <taxon>Adineta</taxon>
    </lineage>
</organism>
<comment type="caution">
    <text evidence="6">The sequence shown here is derived from an EMBL/GenBank/DDBJ whole genome shotgun (WGS) entry which is preliminary data.</text>
</comment>
<dbReference type="Proteomes" id="UP000663852">
    <property type="component" value="Unassembled WGS sequence"/>
</dbReference>
<dbReference type="PANTHER" id="PTHR24198">
    <property type="entry name" value="ANKYRIN REPEAT AND PROTEIN KINASE DOMAIN-CONTAINING PROTEIN"/>
    <property type="match status" value="1"/>
</dbReference>
<feature type="transmembrane region" description="Helical" evidence="5">
    <location>
        <begin position="21"/>
        <end position="38"/>
    </location>
</feature>
<evidence type="ECO:0000313" key="7">
    <source>
        <dbReference type="Proteomes" id="UP000663852"/>
    </source>
</evidence>
<dbReference type="InterPro" id="IPR002110">
    <property type="entry name" value="Ankyrin_rpt"/>
</dbReference>
<evidence type="ECO:0000256" key="3">
    <source>
        <dbReference type="PROSITE-ProRule" id="PRU00023"/>
    </source>
</evidence>
<name>A0A813PVD1_ADIRI</name>
<keyword evidence="5" id="KW-0472">Membrane</keyword>
<evidence type="ECO:0000256" key="1">
    <source>
        <dbReference type="ARBA" id="ARBA00022737"/>
    </source>
</evidence>
<dbReference type="EMBL" id="CAJNOJ010000006">
    <property type="protein sequence ID" value="CAF0759497.1"/>
    <property type="molecule type" value="Genomic_DNA"/>
</dbReference>
<protein>
    <recommendedName>
        <fullName evidence="8">Ankyrin</fullName>
    </recommendedName>
</protein>
<dbReference type="GO" id="GO:0005737">
    <property type="term" value="C:cytoplasm"/>
    <property type="evidence" value="ECO:0007669"/>
    <property type="project" value="TreeGrafter"/>
</dbReference>